<keyword evidence="7" id="KW-1185">Reference proteome</keyword>
<dbReference type="SUPFAM" id="SSF46689">
    <property type="entry name" value="Homeodomain-like"/>
    <property type="match status" value="1"/>
</dbReference>
<keyword evidence="1" id="KW-0805">Transcription regulation</keyword>
<organism evidence="6 7">
    <name type="scientific">Streptosporangium roseum (strain ATCC 12428 / DSM 43021 / JCM 3005 / KCTC 9067 / NCIMB 10171 / NRRL 2505 / NI 9100)</name>
    <dbReference type="NCBI Taxonomy" id="479432"/>
    <lineage>
        <taxon>Bacteria</taxon>
        <taxon>Bacillati</taxon>
        <taxon>Actinomycetota</taxon>
        <taxon>Actinomycetes</taxon>
        <taxon>Streptosporangiales</taxon>
        <taxon>Streptosporangiaceae</taxon>
        <taxon>Streptosporangium</taxon>
    </lineage>
</organism>
<dbReference type="InterPro" id="IPR036271">
    <property type="entry name" value="Tet_transcr_reg_TetR-rel_C_sf"/>
</dbReference>
<dbReference type="RefSeq" id="WP_012891853.1">
    <property type="nucleotide sequence ID" value="NC_013595.1"/>
</dbReference>
<dbReference type="InterPro" id="IPR009057">
    <property type="entry name" value="Homeodomain-like_sf"/>
</dbReference>
<feature type="DNA-binding region" description="H-T-H motif" evidence="4">
    <location>
        <begin position="33"/>
        <end position="52"/>
    </location>
</feature>
<accession>D2BDM4</accession>
<dbReference type="PRINTS" id="PR00455">
    <property type="entry name" value="HTHTETR"/>
</dbReference>
<dbReference type="PANTHER" id="PTHR30055">
    <property type="entry name" value="HTH-TYPE TRANSCRIPTIONAL REGULATOR RUTR"/>
    <property type="match status" value="1"/>
</dbReference>
<evidence type="ECO:0000313" key="7">
    <source>
        <dbReference type="Proteomes" id="UP000002029"/>
    </source>
</evidence>
<dbReference type="EMBL" id="CP001814">
    <property type="protein sequence ID" value="ACZ88116.1"/>
    <property type="molecule type" value="Genomic_DNA"/>
</dbReference>
<dbReference type="GO" id="GO:0003700">
    <property type="term" value="F:DNA-binding transcription factor activity"/>
    <property type="evidence" value="ECO:0007669"/>
    <property type="project" value="TreeGrafter"/>
</dbReference>
<dbReference type="GO" id="GO:0045892">
    <property type="term" value="P:negative regulation of DNA-templated transcription"/>
    <property type="evidence" value="ECO:0007669"/>
    <property type="project" value="InterPro"/>
</dbReference>
<dbReference type="STRING" id="479432.Sros_5353"/>
<dbReference type="SUPFAM" id="SSF48498">
    <property type="entry name" value="Tetracyclin repressor-like, C-terminal domain"/>
    <property type="match status" value="1"/>
</dbReference>
<evidence type="ECO:0000256" key="2">
    <source>
        <dbReference type="ARBA" id="ARBA00023125"/>
    </source>
</evidence>
<name>D2BDM4_STRRD</name>
<dbReference type="InterPro" id="IPR004111">
    <property type="entry name" value="Repressor_TetR_C"/>
</dbReference>
<dbReference type="eggNOG" id="COG1309">
    <property type="taxonomic scope" value="Bacteria"/>
</dbReference>
<evidence type="ECO:0000256" key="3">
    <source>
        <dbReference type="ARBA" id="ARBA00023163"/>
    </source>
</evidence>
<dbReference type="HOGENOM" id="CLU_069543_5_2_11"/>
<keyword evidence="3" id="KW-0804">Transcription</keyword>
<protein>
    <submittedName>
        <fullName evidence="6">Transcriptional regulator, TetR family</fullName>
    </submittedName>
</protein>
<evidence type="ECO:0000313" key="6">
    <source>
        <dbReference type="EMBL" id="ACZ88116.1"/>
    </source>
</evidence>
<dbReference type="Pfam" id="PF02909">
    <property type="entry name" value="TetR_C_1"/>
    <property type="match status" value="1"/>
</dbReference>
<dbReference type="OrthoDB" id="3358037at2"/>
<dbReference type="InterPro" id="IPR001647">
    <property type="entry name" value="HTH_TetR"/>
</dbReference>
<feature type="domain" description="HTH tetR-type" evidence="5">
    <location>
        <begin position="10"/>
        <end position="70"/>
    </location>
</feature>
<dbReference type="InterPro" id="IPR050109">
    <property type="entry name" value="HTH-type_TetR-like_transc_reg"/>
</dbReference>
<dbReference type="AlphaFoldDB" id="D2BDM4"/>
<evidence type="ECO:0000256" key="1">
    <source>
        <dbReference type="ARBA" id="ARBA00023015"/>
    </source>
</evidence>
<gene>
    <name evidence="6" type="ordered locus">Sros_5353</name>
</gene>
<reference evidence="6 7" key="1">
    <citation type="journal article" date="2010" name="Stand. Genomic Sci.">
        <title>Complete genome sequence of Streptosporangium roseum type strain (NI 9100).</title>
        <authorList>
            <person name="Nolan M."/>
            <person name="Sikorski J."/>
            <person name="Jando M."/>
            <person name="Lucas S."/>
            <person name="Lapidus A."/>
            <person name="Glavina Del Rio T."/>
            <person name="Chen F."/>
            <person name="Tice H."/>
            <person name="Pitluck S."/>
            <person name="Cheng J.F."/>
            <person name="Chertkov O."/>
            <person name="Sims D."/>
            <person name="Meincke L."/>
            <person name="Brettin T."/>
            <person name="Han C."/>
            <person name="Detter J.C."/>
            <person name="Bruce D."/>
            <person name="Goodwin L."/>
            <person name="Land M."/>
            <person name="Hauser L."/>
            <person name="Chang Y.J."/>
            <person name="Jeffries C.D."/>
            <person name="Ivanova N."/>
            <person name="Mavromatis K."/>
            <person name="Mikhailova N."/>
            <person name="Chen A."/>
            <person name="Palaniappan K."/>
            <person name="Chain P."/>
            <person name="Rohde M."/>
            <person name="Goker M."/>
            <person name="Bristow J."/>
            <person name="Eisen J.A."/>
            <person name="Markowitz V."/>
            <person name="Hugenholtz P."/>
            <person name="Kyrpides N.C."/>
            <person name="Klenk H.P."/>
        </authorList>
    </citation>
    <scope>NUCLEOTIDE SEQUENCE [LARGE SCALE GENOMIC DNA]</scope>
    <source>
        <strain evidence="7">ATCC 12428 / DSM 43021 / JCM 3005 / NI 9100</strain>
    </source>
</reference>
<proteinExistence type="predicted"/>
<evidence type="ECO:0000256" key="4">
    <source>
        <dbReference type="PROSITE-ProRule" id="PRU00335"/>
    </source>
</evidence>
<dbReference type="PROSITE" id="PS50977">
    <property type="entry name" value="HTH_TETR_2"/>
    <property type="match status" value="1"/>
</dbReference>
<dbReference type="KEGG" id="sro:Sros_5353"/>
<dbReference type="Gene3D" id="1.10.357.10">
    <property type="entry name" value="Tetracycline Repressor, domain 2"/>
    <property type="match status" value="1"/>
</dbReference>
<dbReference type="Gene3D" id="1.10.10.60">
    <property type="entry name" value="Homeodomain-like"/>
    <property type="match status" value="1"/>
</dbReference>
<evidence type="ECO:0000259" key="5">
    <source>
        <dbReference type="PROSITE" id="PS50977"/>
    </source>
</evidence>
<keyword evidence="2 4" id="KW-0238">DNA-binding</keyword>
<dbReference type="GO" id="GO:0000976">
    <property type="term" value="F:transcription cis-regulatory region binding"/>
    <property type="evidence" value="ECO:0007669"/>
    <property type="project" value="TreeGrafter"/>
</dbReference>
<dbReference type="PANTHER" id="PTHR30055:SF151">
    <property type="entry name" value="TRANSCRIPTIONAL REGULATORY PROTEIN"/>
    <property type="match status" value="1"/>
</dbReference>
<sequence length="226" mass="24842">MPARTGRPPRISRADIVSAAHRIIDEEGTQGLTMRRLAREVGTTPMALYHHVRDKDELLQLLLDDYAAGLPRPELPGESGEPGDPGERIVAAAIAMRGALIGVPWIVEVLRADDLMSVHALWYPETIIDAAVRAGLTPEAAVDLYRIVWHYTAGEITARAAATRRRKDGRPTYRGQVFANLDATRLPRLAALGEHWEELTTRDTYGKGVRAIVDGLLKPVPPDARP</sequence>
<dbReference type="Proteomes" id="UP000002029">
    <property type="component" value="Chromosome"/>
</dbReference>
<dbReference type="Pfam" id="PF00440">
    <property type="entry name" value="TetR_N"/>
    <property type="match status" value="1"/>
</dbReference>